<evidence type="ECO:0000313" key="4">
    <source>
        <dbReference type="Proteomes" id="UP000317010"/>
    </source>
</evidence>
<protein>
    <submittedName>
        <fullName evidence="3">Uncharacterized protein</fullName>
    </submittedName>
</protein>
<dbReference type="Proteomes" id="UP000317010">
    <property type="component" value="Unassembled WGS sequence"/>
</dbReference>
<keyword evidence="4" id="KW-1185">Reference proteome</keyword>
<comment type="caution">
    <text evidence="3">The sequence shown here is derived from an EMBL/GenBank/DDBJ whole genome shotgun (WGS) entry which is preliminary data.</text>
</comment>
<keyword evidence="2" id="KW-0812">Transmembrane</keyword>
<feature type="compositionally biased region" description="Low complexity" evidence="1">
    <location>
        <begin position="282"/>
        <end position="310"/>
    </location>
</feature>
<evidence type="ECO:0000313" key="3">
    <source>
        <dbReference type="EMBL" id="TWJ02469.1"/>
    </source>
</evidence>
<dbReference type="OrthoDB" id="786291at2"/>
<evidence type="ECO:0000256" key="1">
    <source>
        <dbReference type="SAM" id="MobiDB-lite"/>
    </source>
</evidence>
<keyword evidence="2" id="KW-0472">Membrane</keyword>
<accession>A0A562UA34</accession>
<feature type="transmembrane region" description="Helical" evidence="2">
    <location>
        <begin position="221"/>
        <end position="239"/>
    </location>
</feature>
<feature type="region of interest" description="Disordered" evidence="1">
    <location>
        <begin position="255"/>
        <end position="310"/>
    </location>
</feature>
<dbReference type="EMBL" id="VLLI01000003">
    <property type="protein sequence ID" value="TWJ02469.1"/>
    <property type="molecule type" value="Genomic_DNA"/>
</dbReference>
<dbReference type="RefSeq" id="WP_144911094.1">
    <property type="nucleotide sequence ID" value="NZ_VLLI01000003.1"/>
</dbReference>
<keyword evidence="2" id="KW-1133">Transmembrane helix</keyword>
<dbReference type="AlphaFoldDB" id="A0A562UA34"/>
<sequence length="457" mass="48160">MLAFIKAKIWSGSGWLLALCVILVSVTIIYFSLHLHYQGTDHKKLDPTQLTNLDNVFAAYPDASLATGQSDTSQKTTLQREKRNQLIFVFLKNEYNNQIDSTGLKQLDQLLVGFNNKDAKSYLASHDIIVSDFFWFVGPRTYLEVLMWALVGVLTSLIYYVSLANGQALKDAGDADTGPFDVSEIAVQVSKMFYAPVCALVLVLGYNLLNTDNKMTDISMGKGLLLFSFICGFFSGRVIKFIDRLKDLVLPVSDGSAGTAATATTASSGGDTADGSGDDKTSNSTDSSNTTGDTLTTDTLTTKTDSTNTDSAALIPAETTGTSTAVAVVAQPDTTTATETAQVPAVAAADITVNLQLSPAVSESVDGPDIIEGGFNSAVVTLQAAEGGNVITLIPPANDQGDSFTAKDLSLGKYTLLAIMAYKKGSSIINLSASQTLAIGSATESVDLALDITPANG</sequence>
<feature type="transmembrane region" description="Helical" evidence="2">
    <location>
        <begin position="192"/>
        <end position="209"/>
    </location>
</feature>
<evidence type="ECO:0000256" key="2">
    <source>
        <dbReference type="SAM" id="Phobius"/>
    </source>
</evidence>
<organism evidence="3 4">
    <name type="scientific">Mucilaginibacter frigoritolerans</name>
    <dbReference type="NCBI Taxonomy" id="652788"/>
    <lineage>
        <taxon>Bacteria</taxon>
        <taxon>Pseudomonadati</taxon>
        <taxon>Bacteroidota</taxon>
        <taxon>Sphingobacteriia</taxon>
        <taxon>Sphingobacteriales</taxon>
        <taxon>Sphingobacteriaceae</taxon>
        <taxon>Mucilaginibacter</taxon>
    </lineage>
</organism>
<gene>
    <name evidence="3" type="ORF">JN11_01442</name>
</gene>
<name>A0A562UA34_9SPHI</name>
<reference evidence="3 4" key="1">
    <citation type="submission" date="2019-07" db="EMBL/GenBank/DDBJ databases">
        <title>Genomic Encyclopedia of Archaeal and Bacterial Type Strains, Phase II (KMG-II): from individual species to whole genera.</title>
        <authorList>
            <person name="Goeker M."/>
        </authorList>
    </citation>
    <scope>NUCLEOTIDE SEQUENCE [LARGE SCALE GENOMIC DNA]</scope>
    <source>
        <strain evidence="3 4">ATCC BAA-1854</strain>
    </source>
</reference>
<feature type="transmembrane region" description="Helical" evidence="2">
    <location>
        <begin position="141"/>
        <end position="161"/>
    </location>
</feature>
<feature type="compositionally biased region" description="Low complexity" evidence="1">
    <location>
        <begin position="255"/>
        <end position="275"/>
    </location>
</feature>
<proteinExistence type="predicted"/>
<feature type="transmembrane region" description="Helical" evidence="2">
    <location>
        <begin position="12"/>
        <end position="33"/>
    </location>
</feature>